<sequence length="183" mass="19513">MFNSESTGQTSNVEHPTSCFHNRKSRILLTALSLFITVLIVMVIVVAIVLNSKKETTTVMAPNASTTIAIAKTTATELVGTTMSTTDMTITESTMAPPPSIQISIDAVDEAIMGIYNTTVGGNSLPATAGNGVGQYVVRHPPSNACDNNIKTKYQSFGWCSLSDSDASECGHNTGLYFELKRD</sequence>
<comment type="caution">
    <text evidence="3">The sequence shown here is derived from an EMBL/GenBank/DDBJ whole genome shotgun (WGS) entry which is preliminary data.</text>
</comment>
<evidence type="ECO:0000313" key="3">
    <source>
        <dbReference type="EMBL" id="CAF1438649.1"/>
    </source>
</evidence>
<gene>
    <name evidence="3" type="ORF">EDS130_LOCUS38705</name>
    <name evidence="2" type="ORF">XAT740_LOCUS16385</name>
</gene>
<reference evidence="3" key="1">
    <citation type="submission" date="2021-02" db="EMBL/GenBank/DDBJ databases">
        <authorList>
            <person name="Nowell W R."/>
        </authorList>
    </citation>
    <scope>NUCLEOTIDE SEQUENCE</scope>
</reference>
<keyword evidence="4" id="KW-1185">Reference proteome</keyword>
<dbReference type="Proteomes" id="UP000663852">
    <property type="component" value="Unassembled WGS sequence"/>
</dbReference>
<keyword evidence="1" id="KW-0812">Transmembrane</keyword>
<dbReference type="AlphaFoldDB" id="A0A815NUZ8"/>
<dbReference type="EMBL" id="CAJNOR010001042">
    <property type="protein sequence ID" value="CAF1062931.1"/>
    <property type="molecule type" value="Genomic_DNA"/>
</dbReference>
<dbReference type="EMBL" id="CAJNOJ010000411">
    <property type="protein sequence ID" value="CAF1438649.1"/>
    <property type="molecule type" value="Genomic_DNA"/>
</dbReference>
<evidence type="ECO:0000256" key="1">
    <source>
        <dbReference type="SAM" id="Phobius"/>
    </source>
</evidence>
<evidence type="ECO:0000313" key="2">
    <source>
        <dbReference type="EMBL" id="CAF1062931.1"/>
    </source>
</evidence>
<organism evidence="3 5">
    <name type="scientific">Adineta ricciae</name>
    <name type="common">Rotifer</name>
    <dbReference type="NCBI Taxonomy" id="249248"/>
    <lineage>
        <taxon>Eukaryota</taxon>
        <taxon>Metazoa</taxon>
        <taxon>Spiralia</taxon>
        <taxon>Gnathifera</taxon>
        <taxon>Rotifera</taxon>
        <taxon>Eurotatoria</taxon>
        <taxon>Bdelloidea</taxon>
        <taxon>Adinetida</taxon>
        <taxon>Adinetidae</taxon>
        <taxon>Adineta</taxon>
    </lineage>
</organism>
<keyword evidence="1" id="KW-1133">Transmembrane helix</keyword>
<proteinExistence type="predicted"/>
<evidence type="ECO:0000313" key="5">
    <source>
        <dbReference type="Proteomes" id="UP000663852"/>
    </source>
</evidence>
<dbReference type="Proteomes" id="UP000663828">
    <property type="component" value="Unassembled WGS sequence"/>
</dbReference>
<accession>A0A815NUZ8</accession>
<feature type="transmembrane region" description="Helical" evidence="1">
    <location>
        <begin position="27"/>
        <end position="50"/>
    </location>
</feature>
<protein>
    <submittedName>
        <fullName evidence="3">Uncharacterized protein</fullName>
    </submittedName>
</protein>
<evidence type="ECO:0000313" key="4">
    <source>
        <dbReference type="Proteomes" id="UP000663828"/>
    </source>
</evidence>
<keyword evidence="1" id="KW-0472">Membrane</keyword>
<name>A0A815NUZ8_ADIRI</name>